<accession>A0A126R1Y7</accession>
<evidence type="ECO:0000259" key="1">
    <source>
        <dbReference type="PROSITE" id="PS51379"/>
    </source>
</evidence>
<dbReference type="InterPro" id="IPR053135">
    <property type="entry name" value="AKR2_Oxidoreductase"/>
</dbReference>
<dbReference type="EMBL" id="CP014265">
    <property type="protein sequence ID" value="AMK16082.1"/>
    <property type="molecule type" value="Genomic_DNA"/>
</dbReference>
<reference evidence="3" key="4">
    <citation type="submission" date="2016-10" db="EMBL/GenBank/DDBJ databases">
        <authorList>
            <person name="de Groot N.N."/>
        </authorList>
    </citation>
    <scope>NUCLEOTIDE SEQUENCE [LARGE SCALE GENOMIC DNA]</scope>
    <source>
        <strain evidence="3">DSM 16632</strain>
    </source>
</reference>
<dbReference type="STRING" id="294671.YLM1_1525"/>
<dbReference type="PROSITE" id="PS51379">
    <property type="entry name" value="4FE4S_FER_2"/>
    <property type="match status" value="1"/>
</dbReference>
<dbReference type="InterPro" id="IPR017896">
    <property type="entry name" value="4Fe4S_Fe-S-bd"/>
</dbReference>
<dbReference type="SUPFAM" id="SSF54862">
    <property type="entry name" value="4Fe-4S ferredoxins"/>
    <property type="match status" value="1"/>
</dbReference>
<name>A0A126R1Y7_METOL</name>
<reference evidence="2 4" key="1">
    <citation type="journal article" date="2016" name="Genome Announc.">
        <title>Draft Genome Sequence of the Rumen Methanogen Methanobrevibacter olleyae YLM1.</title>
        <authorList>
            <person name="Kelly W.J."/>
            <person name="Li D."/>
            <person name="Lambie S.C."/>
            <person name="Cox F."/>
            <person name="Attwood G.T."/>
            <person name="Altermann E."/>
            <person name="Leahy S.C."/>
        </authorList>
    </citation>
    <scope>NUCLEOTIDE SEQUENCE [LARGE SCALE GENOMIC DNA]</scope>
    <source>
        <strain evidence="2 4">YLM1</strain>
    </source>
</reference>
<evidence type="ECO:0000313" key="4">
    <source>
        <dbReference type="Proteomes" id="UP000066376"/>
    </source>
</evidence>
<evidence type="ECO:0000313" key="2">
    <source>
        <dbReference type="EMBL" id="AMK16082.1"/>
    </source>
</evidence>
<evidence type="ECO:0000313" key="3">
    <source>
        <dbReference type="EMBL" id="SFL79024.1"/>
    </source>
</evidence>
<dbReference type="Pfam" id="PF13534">
    <property type="entry name" value="Fer4_17"/>
    <property type="match status" value="1"/>
</dbReference>
<dbReference type="GO" id="GO:0016491">
    <property type="term" value="F:oxidoreductase activity"/>
    <property type="evidence" value="ECO:0007669"/>
    <property type="project" value="InterPro"/>
</dbReference>
<sequence length="347" mass="39635">MAKMILGKTGLKIEKNGFGALPIQRVSFDESAEIFRKAYNNGINFFDTARAYTDSEEKLNYAFKGFSEEYPRESIIIATKTQGEDRKTIEKDIKTSLDNLGTDYIDLYQIHNPSFCPTEGDGSGAYDALFNLYDEGIIRHIGFTSHKVELAEEAINSGLYETIQFPFSYLTGQKELAIVENARANNIGFIAMKAMSGGLIGSSKAAYTYINSFDNVVPIWGVQRISELDEFLSYMKENPKLDKELENIIKKEREELQGDFCRGCGYCMPCPEEIQIFQCARMSLWIRRFPSEPNLTPESQEMMKKIEDCTECRQCVSRCPYELDIPELLKKNYEDYKKILSVEVKVD</sequence>
<dbReference type="KEGG" id="mol:YLM1_1525"/>
<evidence type="ECO:0000313" key="5">
    <source>
        <dbReference type="Proteomes" id="UP000183442"/>
    </source>
</evidence>
<dbReference type="PROSITE" id="PS00198">
    <property type="entry name" value="4FE4S_FER_1"/>
    <property type="match status" value="1"/>
</dbReference>
<dbReference type="PANTHER" id="PTHR43312">
    <property type="entry name" value="D-THREO-ALDOSE 1-DEHYDROGENASE"/>
    <property type="match status" value="1"/>
</dbReference>
<dbReference type="SUPFAM" id="SSF51430">
    <property type="entry name" value="NAD(P)-linked oxidoreductase"/>
    <property type="match status" value="1"/>
</dbReference>
<gene>
    <name evidence="3" type="ORF">SAMN02910297_01764</name>
    <name evidence="2" type="ORF">YLM1_1525</name>
</gene>
<dbReference type="InterPro" id="IPR020471">
    <property type="entry name" value="AKR"/>
</dbReference>
<dbReference type="Proteomes" id="UP000183442">
    <property type="component" value="Unassembled WGS sequence"/>
</dbReference>
<dbReference type="Gene3D" id="3.20.20.100">
    <property type="entry name" value="NADP-dependent oxidoreductase domain"/>
    <property type="match status" value="1"/>
</dbReference>
<dbReference type="Proteomes" id="UP000066376">
    <property type="component" value="Chromosome"/>
</dbReference>
<dbReference type="PRINTS" id="PR00069">
    <property type="entry name" value="ALDKETRDTASE"/>
</dbReference>
<keyword evidence="4" id="KW-1185">Reference proteome</keyword>
<dbReference type="InterPro" id="IPR023210">
    <property type="entry name" value="NADP_OxRdtase_dom"/>
</dbReference>
<dbReference type="PATRIC" id="fig|294671.3.peg.1588"/>
<reference evidence="4" key="2">
    <citation type="submission" date="2016-02" db="EMBL/GenBank/DDBJ databases">
        <title>The draft genome sequence of the rumen methanogen Methanobrevibacter olleyae YLM1.</title>
        <authorList>
            <consortium name="New Zealand Agricultural Greenhouse Gas Research Centre/Pastoral Greenhouse Gas Research Consortium"/>
            <person name="Kelly W.J."/>
            <person name="Li D."/>
            <person name="Lambie S.C."/>
            <person name="Attwood G.T."/>
            <person name="Altermann E."/>
            <person name="Leahy S.C."/>
        </authorList>
    </citation>
    <scope>NUCLEOTIDE SEQUENCE [LARGE SCALE GENOMIC DNA]</scope>
    <source>
        <strain evidence="4">YLM1</strain>
    </source>
</reference>
<dbReference type="EMBL" id="FOTL01000039">
    <property type="protein sequence ID" value="SFL79024.1"/>
    <property type="molecule type" value="Genomic_DNA"/>
</dbReference>
<dbReference type="GeneID" id="28489844"/>
<feature type="domain" description="4Fe-4S ferredoxin-type" evidence="1">
    <location>
        <begin position="300"/>
        <end position="331"/>
    </location>
</feature>
<organism evidence="2 4">
    <name type="scientific">Methanobrevibacter olleyae</name>
    <dbReference type="NCBI Taxonomy" id="294671"/>
    <lineage>
        <taxon>Archaea</taxon>
        <taxon>Methanobacteriati</taxon>
        <taxon>Methanobacteriota</taxon>
        <taxon>Methanomada group</taxon>
        <taxon>Methanobacteria</taxon>
        <taxon>Methanobacteriales</taxon>
        <taxon>Methanobacteriaceae</taxon>
        <taxon>Methanobrevibacter</taxon>
    </lineage>
</organism>
<dbReference type="RefSeq" id="WP_067148097.1">
    <property type="nucleotide sequence ID" value="NZ_CP014265.1"/>
</dbReference>
<reference evidence="5" key="3">
    <citation type="submission" date="2016-10" db="EMBL/GenBank/DDBJ databases">
        <authorList>
            <person name="Varghese N."/>
        </authorList>
    </citation>
    <scope>NUCLEOTIDE SEQUENCE [LARGE SCALE GENOMIC DNA]</scope>
    <source>
        <strain evidence="5">DSM 16632</strain>
    </source>
</reference>
<proteinExistence type="predicted"/>
<dbReference type="AlphaFoldDB" id="A0A126R1Y7"/>
<dbReference type="InterPro" id="IPR036812">
    <property type="entry name" value="NAD(P)_OxRdtase_dom_sf"/>
</dbReference>
<dbReference type="OrthoDB" id="7236at2157"/>
<dbReference type="PANTHER" id="PTHR43312:SF1">
    <property type="entry name" value="NADP-DEPENDENT OXIDOREDUCTASE DOMAIN-CONTAINING PROTEIN"/>
    <property type="match status" value="1"/>
</dbReference>
<protein>
    <submittedName>
        <fullName evidence="2">Oxidoreductase aldo/keto reductase family</fullName>
    </submittedName>
    <submittedName>
        <fullName evidence="3">Predicted oxidoreductase of the aldo/keto reductase family</fullName>
    </submittedName>
</protein>
<dbReference type="Pfam" id="PF00248">
    <property type="entry name" value="Aldo_ket_red"/>
    <property type="match status" value="1"/>
</dbReference>
<dbReference type="CDD" id="cd19100">
    <property type="entry name" value="AKR_unchar"/>
    <property type="match status" value="1"/>
</dbReference>
<dbReference type="InterPro" id="IPR017900">
    <property type="entry name" value="4Fe4S_Fe_S_CS"/>
</dbReference>